<proteinExistence type="predicted"/>
<dbReference type="EMBL" id="JAHRIN010054662">
    <property type="protein sequence ID" value="MEQ2210816.1"/>
    <property type="molecule type" value="Genomic_DNA"/>
</dbReference>
<dbReference type="InterPro" id="IPR035437">
    <property type="entry name" value="SNase_OB-fold_sf"/>
</dbReference>
<comment type="caution">
    <text evidence="1">The sequence shown here is derived from an EMBL/GenBank/DDBJ whole genome shotgun (WGS) entry which is preliminary data.</text>
</comment>
<accession>A0ABV0RT06</accession>
<dbReference type="Gene3D" id="2.40.50.90">
    <property type="match status" value="1"/>
</dbReference>
<sequence>MSIIVCFLFSPEQARLCELEDQAKASKKGMWSEGGGTHTIRDLKYTIENPRNFVDSLHQKPVNGMHCSFRLFCPAILHKNIL</sequence>
<dbReference type="Proteomes" id="UP001434883">
    <property type="component" value="Unassembled WGS sequence"/>
</dbReference>
<organism evidence="1 2">
    <name type="scientific">Xenoophorus captivus</name>
    <dbReference type="NCBI Taxonomy" id="1517983"/>
    <lineage>
        <taxon>Eukaryota</taxon>
        <taxon>Metazoa</taxon>
        <taxon>Chordata</taxon>
        <taxon>Craniata</taxon>
        <taxon>Vertebrata</taxon>
        <taxon>Euteleostomi</taxon>
        <taxon>Actinopterygii</taxon>
        <taxon>Neopterygii</taxon>
        <taxon>Teleostei</taxon>
        <taxon>Neoteleostei</taxon>
        <taxon>Acanthomorphata</taxon>
        <taxon>Ovalentaria</taxon>
        <taxon>Atherinomorphae</taxon>
        <taxon>Cyprinodontiformes</taxon>
        <taxon>Goodeidae</taxon>
        <taxon>Xenoophorus</taxon>
    </lineage>
</organism>
<name>A0ABV0RT06_9TELE</name>
<evidence type="ECO:0000313" key="1">
    <source>
        <dbReference type="EMBL" id="MEQ2210816.1"/>
    </source>
</evidence>
<protein>
    <submittedName>
        <fullName evidence="1">Nuclease domain-containing protein</fullName>
    </submittedName>
</protein>
<keyword evidence="2" id="KW-1185">Reference proteome</keyword>
<gene>
    <name evidence="1" type="primary">SND1_2</name>
    <name evidence="1" type="ORF">XENOCAPTIV_019889</name>
</gene>
<reference evidence="1 2" key="1">
    <citation type="submission" date="2021-06" db="EMBL/GenBank/DDBJ databases">
        <authorList>
            <person name="Palmer J.M."/>
        </authorList>
    </citation>
    <scope>NUCLEOTIDE SEQUENCE [LARGE SCALE GENOMIC DNA]</scope>
    <source>
        <strain evidence="1 2">XC_2019</strain>
        <tissue evidence="1">Muscle</tissue>
    </source>
</reference>
<evidence type="ECO:0000313" key="2">
    <source>
        <dbReference type="Proteomes" id="UP001434883"/>
    </source>
</evidence>